<feature type="domain" description="Integrase zinc-binding" evidence="2">
    <location>
        <begin position="94"/>
        <end position="148"/>
    </location>
</feature>
<comment type="caution">
    <text evidence="3">The sequence shown here is derived from an EMBL/GenBank/DDBJ whole genome shotgun (WGS) entry which is preliminary data.</text>
</comment>
<accession>A0AAV4ATN3</accession>
<dbReference type="Proteomes" id="UP000735302">
    <property type="component" value="Unassembled WGS sequence"/>
</dbReference>
<proteinExistence type="predicted"/>
<name>A0AAV4ATN3_9GAST</name>
<evidence type="ECO:0000313" key="3">
    <source>
        <dbReference type="EMBL" id="GFO11164.1"/>
    </source>
</evidence>
<gene>
    <name evidence="3" type="ORF">PoB_003766900</name>
</gene>
<dbReference type="PANTHER" id="PTHR37984:SF7">
    <property type="entry name" value="INTEGRASE CATALYTIC DOMAIN-CONTAINING PROTEIN"/>
    <property type="match status" value="1"/>
</dbReference>
<keyword evidence="4" id="KW-1185">Reference proteome</keyword>
<feature type="compositionally biased region" description="Basic residues" evidence="1">
    <location>
        <begin position="281"/>
        <end position="300"/>
    </location>
</feature>
<reference evidence="3 4" key="1">
    <citation type="journal article" date="2021" name="Elife">
        <title>Chloroplast acquisition without the gene transfer in kleptoplastic sea slugs, Plakobranchus ocellatus.</title>
        <authorList>
            <person name="Maeda T."/>
            <person name="Takahashi S."/>
            <person name="Yoshida T."/>
            <person name="Shimamura S."/>
            <person name="Takaki Y."/>
            <person name="Nagai Y."/>
            <person name="Toyoda A."/>
            <person name="Suzuki Y."/>
            <person name="Arimoto A."/>
            <person name="Ishii H."/>
            <person name="Satoh N."/>
            <person name="Nishiyama T."/>
            <person name="Hasebe M."/>
            <person name="Maruyama T."/>
            <person name="Minagawa J."/>
            <person name="Obokata J."/>
            <person name="Shigenobu S."/>
        </authorList>
    </citation>
    <scope>NUCLEOTIDE SEQUENCE [LARGE SCALE GENOMIC DNA]</scope>
</reference>
<dbReference type="FunFam" id="1.10.340.70:FF:000003">
    <property type="entry name" value="Protein CBG25708"/>
    <property type="match status" value="1"/>
</dbReference>
<dbReference type="Pfam" id="PF17921">
    <property type="entry name" value="Integrase_H2C2"/>
    <property type="match status" value="1"/>
</dbReference>
<sequence length="300" mass="33767">MIFADYLSRVCPTSAGNIELDKIVHQVSISDEKYKALQEATANDTELVCLRSQIMKGWPDSVKEVPHTVRKYWSMRDFLSVEDGLIIKNTAIIIPKSMISLILEKLHEGHQGIEKCLLRARENVFWLGMTKDITGKVRECSICEKYNKKSQQKQPLMQHEVPSGPFEKDTNTGLWSPATIVKETEEPRRYLIETPDGTTLRRNRLHLKDSARTRPAKPPPQADDDEAGDSAASATEGESVRRSSDSIPDPQATEYITDLCPGSSNPPGPMIETPSTTVRNNRIHTRSGRTIKPPKRYVDE</sequence>
<feature type="compositionally biased region" description="Basic and acidic residues" evidence="1">
    <location>
        <begin position="182"/>
        <end position="191"/>
    </location>
</feature>
<dbReference type="Gene3D" id="1.10.340.70">
    <property type="match status" value="1"/>
</dbReference>
<evidence type="ECO:0000259" key="2">
    <source>
        <dbReference type="Pfam" id="PF17921"/>
    </source>
</evidence>
<dbReference type="AlphaFoldDB" id="A0AAV4ATN3"/>
<feature type="region of interest" description="Disordered" evidence="1">
    <location>
        <begin position="148"/>
        <end position="300"/>
    </location>
</feature>
<dbReference type="PANTHER" id="PTHR37984">
    <property type="entry name" value="PROTEIN CBG26694"/>
    <property type="match status" value="1"/>
</dbReference>
<dbReference type="InterPro" id="IPR041588">
    <property type="entry name" value="Integrase_H2C2"/>
</dbReference>
<organism evidence="3 4">
    <name type="scientific">Plakobranchus ocellatus</name>
    <dbReference type="NCBI Taxonomy" id="259542"/>
    <lineage>
        <taxon>Eukaryota</taxon>
        <taxon>Metazoa</taxon>
        <taxon>Spiralia</taxon>
        <taxon>Lophotrochozoa</taxon>
        <taxon>Mollusca</taxon>
        <taxon>Gastropoda</taxon>
        <taxon>Heterobranchia</taxon>
        <taxon>Euthyneura</taxon>
        <taxon>Panpulmonata</taxon>
        <taxon>Sacoglossa</taxon>
        <taxon>Placobranchoidea</taxon>
        <taxon>Plakobranchidae</taxon>
        <taxon>Plakobranchus</taxon>
    </lineage>
</organism>
<evidence type="ECO:0000313" key="4">
    <source>
        <dbReference type="Proteomes" id="UP000735302"/>
    </source>
</evidence>
<dbReference type="EMBL" id="BLXT01004223">
    <property type="protein sequence ID" value="GFO11164.1"/>
    <property type="molecule type" value="Genomic_DNA"/>
</dbReference>
<evidence type="ECO:0000256" key="1">
    <source>
        <dbReference type="SAM" id="MobiDB-lite"/>
    </source>
</evidence>
<dbReference type="InterPro" id="IPR050951">
    <property type="entry name" value="Retrovirus_Pol_polyprotein"/>
</dbReference>
<protein>
    <submittedName>
        <fullName evidence="3">Polyprotein</fullName>
    </submittedName>
</protein>